<dbReference type="PANTHER" id="PTHR47090:SF2">
    <property type="entry name" value="PROTEIN EDS1-RELATED"/>
    <property type="match status" value="1"/>
</dbReference>
<protein>
    <submittedName>
        <fullName evidence="1">Uncharacterized protein</fullName>
    </submittedName>
</protein>
<accession>A0A8J5KK63</accession>
<reference evidence="1 2" key="1">
    <citation type="submission" date="2020-08" db="EMBL/GenBank/DDBJ databases">
        <title>Plant Genome Project.</title>
        <authorList>
            <person name="Zhang R.-G."/>
        </authorList>
    </citation>
    <scope>NUCLEOTIDE SEQUENCE [LARGE SCALE GENOMIC DNA]</scope>
    <source>
        <tissue evidence="1">Rhizome</tissue>
    </source>
</reference>
<keyword evidence="2" id="KW-1185">Reference proteome</keyword>
<organism evidence="1 2">
    <name type="scientific">Zingiber officinale</name>
    <name type="common">Ginger</name>
    <name type="synonym">Amomum zingiber</name>
    <dbReference type="NCBI Taxonomy" id="94328"/>
    <lineage>
        <taxon>Eukaryota</taxon>
        <taxon>Viridiplantae</taxon>
        <taxon>Streptophyta</taxon>
        <taxon>Embryophyta</taxon>
        <taxon>Tracheophyta</taxon>
        <taxon>Spermatophyta</taxon>
        <taxon>Magnoliopsida</taxon>
        <taxon>Liliopsida</taxon>
        <taxon>Zingiberales</taxon>
        <taxon>Zingiberaceae</taxon>
        <taxon>Zingiber</taxon>
    </lineage>
</organism>
<sequence>MVKEGSPRRLAGLTLPGACSHFGEAELDATLFTSIKSIENAAAAVNGAFLRSFKNRLTLLRFQRRNHLIQQNRKFNNSHDQVDLCCVTFGIPLVGNGGFVHALHK</sequence>
<dbReference type="PANTHER" id="PTHR47090">
    <property type="entry name" value="PROTEIN EDS1-RELATED"/>
    <property type="match status" value="1"/>
</dbReference>
<dbReference type="InterPro" id="IPR044214">
    <property type="entry name" value="EDS1-like"/>
</dbReference>
<gene>
    <name evidence="1" type="ORF">ZIOFF_059324</name>
</gene>
<evidence type="ECO:0000313" key="1">
    <source>
        <dbReference type="EMBL" id="KAG6482687.1"/>
    </source>
</evidence>
<comment type="caution">
    <text evidence="1">The sequence shown here is derived from an EMBL/GenBank/DDBJ whole genome shotgun (WGS) entry which is preliminary data.</text>
</comment>
<dbReference type="Proteomes" id="UP000734854">
    <property type="component" value="Unassembled WGS sequence"/>
</dbReference>
<evidence type="ECO:0000313" key="2">
    <source>
        <dbReference type="Proteomes" id="UP000734854"/>
    </source>
</evidence>
<dbReference type="EMBL" id="JACMSC010000016">
    <property type="protein sequence ID" value="KAG6482687.1"/>
    <property type="molecule type" value="Genomic_DNA"/>
</dbReference>
<dbReference type="GO" id="GO:0006952">
    <property type="term" value="P:defense response"/>
    <property type="evidence" value="ECO:0007669"/>
    <property type="project" value="InterPro"/>
</dbReference>
<name>A0A8J5KK63_ZINOF</name>
<dbReference type="AlphaFoldDB" id="A0A8J5KK63"/>
<proteinExistence type="predicted"/>